<comment type="subcellular location">
    <subcellularLocation>
        <location evidence="1">Membrane</location>
        <topology evidence="1">Multi-pass membrane protein</topology>
    </subcellularLocation>
</comment>
<reference evidence="7" key="2">
    <citation type="submission" date="2013-04" db="EMBL/GenBank/DDBJ databases">
        <title>Genomic mechanisms accounting for the adaptation to parasitism in nematode-trapping fungi.</title>
        <authorList>
            <person name="Ahren D.G."/>
        </authorList>
    </citation>
    <scope>NUCLEOTIDE SEQUENCE [LARGE SCALE GENOMIC DNA]</scope>
    <source>
        <strain evidence="7">CBS 200.50</strain>
    </source>
</reference>
<gene>
    <name evidence="6" type="ORF">H072_10093</name>
</gene>
<proteinExistence type="predicted"/>
<feature type="transmembrane region" description="Helical" evidence="5">
    <location>
        <begin position="505"/>
        <end position="525"/>
    </location>
</feature>
<dbReference type="eggNOG" id="ENOG502SS3N">
    <property type="taxonomic scope" value="Eukaryota"/>
</dbReference>
<name>S8A0A0_DACHA</name>
<sequence length="591" mass="66283">MDRRATGLSLKDQAQIGVTDQSLRAKGRAPTFPFVTESPVLNQLQTGFPPTPISKSLGQQGLSPTAHSPVQMKQLASGLSPISAPISQAAQENTWNNIQAPTIIGLDDVVCADQTEASYLEIFHYPTAESRTYKGALDDNNYDDWLDRDFVLNNGETPISGCRLVLIRRPKYGLAALFPVMLRRDHLRKTVEKWDLDETFPEQMVLWTSLTKNQKLPGKSYKFISRLINGTDQGSSISVISFDSVTNMTFGIVIGLYSDEQIIENDAVDNGVWENHMFHQRIFSSIDWTWHPVANVIVQVDESLRFFQLIARIASIRVVELSHSAGIMQLTTSNEMVPLAEVLARDYTTDTASLAIQSAQAALCQTALESNLSILEELAQTIDAIEAVSPRMKEIRPYLLTEINNLKSRCKSSVGYTQGIQRNISYTQTAIYNLLAQRDSKLNLELARDSRMLAIASKRDSSSMKTIAVLTIAFLPGTFVSSLFAMPVLNWEAKSYGDVMTEKFWVYWAVTIPMTALIILAWVAWVKRQSWLKSKDRQEGMKTFNEVDVEKFGAMQGETVPLMGADNVTKAETGWRKWFHLRTGKNNKNYL</sequence>
<evidence type="ECO:0000313" key="7">
    <source>
        <dbReference type="Proteomes" id="UP000015100"/>
    </source>
</evidence>
<dbReference type="STRING" id="1284197.S8A0A0"/>
<dbReference type="Proteomes" id="UP000015100">
    <property type="component" value="Unassembled WGS sequence"/>
</dbReference>
<evidence type="ECO:0000256" key="3">
    <source>
        <dbReference type="ARBA" id="ARBA00022989"/>
    </source>
</evidence>
<organism evidence="6 7">
    <name type="scientific">Dactylellina haptotyla (strain CBS 200.50)</name>
    <name type="common">Nematode-trapping fungus</name>
    <name type="synonym">Monacrosporium haptotylum</name>
    <dbReference type="NCBI Taxonomy" id="1284197"/>
    <lineage>
        <taxon>Eukaryota</taxon>
        <taxon>Fungi</taxon>
        <taxon>Dikarya</taxon>
        <taxon>Ascomycota</taxon>
        <taxon>Pezizomycotina</taxon>
        <taxon>Orbiliomycetes</taxon>
        <taxon>Orbiliales</taxon>
        <taxon>Orbiliaceae</taxon>
        <taxon>Dactylellina</taxon>
    </lineage>
</organism>
<dbReference type="HOGENOM" id="CLU_461518_0_0_1"/>
<keyword evidence="7" id="KW-1185">Reference proteome</keyword>
<evidence type="ECO:0000256" key="5">
    <source>
        <dbReference type="SAM" id="Phobius"/>
    </source>
</evidence>
<dbReference type="SUPFAM" id="SSF144083">
    <property type="entry name" value="Magnesium transport protein CorA, transmembrane region"/>
    <property type="match status" value="1"/>
</dbReference>
<dbReference type="EMBL" id="AQGS01000912">
    <property type="protein sequence ID" value="EPS36405.1"/>
    <property type="molecule type" value="Genomic_DNA"/>
</dbReference>
<evidence type="ECO:0000313" key="6">
    <source>
        <dbReference type="EMBL" id="EPS36405.1"/>
    </source>
</evidence>
<dbReference type="InterPro" id="IPR045863">
    <property type="entry name" value="CorA_TM1_TM2"/>
</dbReference>
<comment type="caution">
    <text evidence="6">The sequence shown here is derived from an EMBL/GenBank/DDBJ whole genome shotgun (WGS) entry which is preliminary data.</text>
</comment>
<dbReference type="AlphaFoldDB" id="S8A0A0"/>
<evidence type="ECO:0000256" key="1">
    <source>
        <dbReference type="ARBA" id="ARBA00004141"/>
    </source>
</evidence>
<keyword evidence="2 5" id="KW-0812">Transmembrane</keyword>
<dbReference type="OMA" id="NWEAKSY"/>
<evidence type="ECO:0000256" key="2">
    <source>
        <dbReference type="ARBA" id="ARBA00022692"/>
    </source>
</evidence>
<dbReference type="OrthoDB" id="2830640at2759"/>
<accession>S8A0A0</accession>
<protein>
    <submittedName>
        <fullName evidence="6">Uncharacterized protein</fullName>
    </submittedName>
</protein>
<reference evidence="6 7" key="1">
    <citation type="journal article" date="2013" name="PLoS Genet.">
        <title>Genomic mechanisms accounting for the adaptation to parasitism in nematode-trapping fungi.</title>
        <authorList>
            <person name="Meerupati T."/>
            <person name="Andersson K.M."/>
            <person name="Friman E."/>
            <person name="Kumar D."/>
            <person name="Tunlid A."/>
            <person name="Ahren D."/>
        </authorList>
    </citation>
    <scope>NUCLEOTIDE SEQUENCE [LARGE SCALE GENOMIC DNA]</scope>
    <source>
        <strain evidence="6 7">CBS 200.50</strain>
    </source>
</reference>
<evidence type="ECO:0000256" key="4">
    <source>
        <dbReference type="ARBA" id="ARBA00023136"/>
    </source>
</evidence>
<keyword evidence="4 5" id="KW-0472">Membrane</keyword>
<keyword evidence="3 5" id="KW-1133">Transmembrane helix</keyword>
<dbReference type="GO" id="GO:0016020">
    <property type="term" value="C:membrane"/>
    <property type="evidence" value="ECO:0007669"/>
    <property type="project" value="UniProtKB-SubCell"/>
</dbReference>
<feature type="transmembrane region" description="Helical" evidence="5">
    <location>
        <begin position="467"/>
        <end position="485"/>
    </location>
</feature>
<dbReference type="Gene3D" id="1.20.58.340">
    <property type="entry name" value="Magnesium transport protein CorA, transmembrane region"/>
    <property type="match status" value="1"/>
</dbReference>